<name>A0A7S1AGM8_NOCSC</name>
<feature type="coiled-coil region" evidence="1">
    <location>
        <begin position="393"/>
        <end position="420"/>
    </location>
</feature>
<reference evidence="3" key="1">
    <citation type="submission" date="2021-01" db="EMBL/GenBank/DDBJ databases">
        <authorList>
            <person name="Corre E."/>
            <person name="Pelletier E."/>
            <person name="Niang G."/>
            <person name="Scheremetjew M."/>
            <person name="Finn R."/>
            <person name="Kale V."/>
            <person name="Holt S."/>
            <person name="Cochrane G."/>
            <person name="Meng A."/>
            <person name="Brown T."/>
            <person name="Cohen L."/>
        </authorList>
    </citation>
    <scope>NUCLEOTIDE SEQUENCE</scope>
</reference>
<feature type="region of interest" description="Disordered" evidence="2">
    <location>
        <begin position="30"/>
        <end position="68"/>
    </location>
</feature>
<feature type="region of interest" description="Disordered" evidence="2">
    <location>
        <begin position="248"/>
        <end position="276"/>
    </location>
</feature>
<dbReference type="EMBL" id="HBFQ01039486">
    <property type="protein sequence ID" value="CAD8853662.1"/>
    <property type="molecule type" value="Transcribed_RNA"/>
</dbReference>
<feature type="region of interest" description="Disordered" evidence="2">
    <location>
        <begin position="559"/>
        <end position="594"/>
    </location>
</feature>
<proteinExistence type="predicted"/>
<evidence type="ECO:0000256" key="1">
    <source>
        <dbReference type="SAM" id="Coils"/>
    </source>
</evidence>
<feature type="compositionally biased region" description="Polar residues" evidence="2">
    <location>
        <begin position="575"/>
        <end position="594"/>
    </location>
</feature>
<protein>
    <submittedName>
        <fullName evidence="3">Uncharacterized protein</fullName>
    </submittedName>
</protein>
<gene>
    <name evidence="3" type="ORF">NSCI0253_LOCUS28013</name>
</gene>
<accession>A0A7S1AGM8</accession>
<feature type="compositionally biased region" description="Basic and acidic residues" evidence="2">
    <location>
        <begin position="267"/>
        <end position="276"/>
    </location>
</feature>
<dbReference type="AlphaFoldDB" id="A0A7S1AGM8"/>
<feature type="region of interest" description="Disordered" evidence="2">
    <location>
        <begin position="609"/>
        <end position="630"/>
    </location>
</feature>
<organism evidence="3">
    <name type="scientific">Noctiluca scintillans</name>
    <name type="common">Sea sparkle</name>
    <name type="synonym">Red tide dinoflagellate</name>
    <dbReference type="NCBI Taxonomy" id="2966"/>
    <lineage>
        <taxon>Eukaryota</taxon>
        <taxon>Sar</taxon>
        <taxon>Alveolata</taxon>
        <taxon>Dinophyceae</taxon>
        <taxon>Noctilucales</taxon>
        <taxon>Noctilucaceae</taxon>
        <taxon>Noctiluca</taxon>
    </lineage>
</organism>
<feature type="region of interest" description="Disordered" evidence="2">
    <location>
        <begin position="124"/>
        <end position="202"/>
    </location>
</feature>
<evidence type="ECO:0000313" key="3">
    <source>
        <dbReference type="EMBL" id="CAD8853662.1"/>
    </source>
</evidence>
<evidence type="ECO:0000256" key="2">
    <source>
        <dbReference type="SAM" id="MobiDB-lite"/>
    </source>
</evidence>
<feature type="compositionally biased region" description="Polar residues" evidence="2">
    <location>
        <begin position="159"/>
        <end position="171"/>
    </location>
</feature>
<feature type="compositionally biased region" description="Polar residues" evidence="2">
    <location>
        <begin position="609"/>
        <end position="627"/>
    </location>
</feature>
<sequence>MDARVSPELRALLDRRRRIIEGVAESISLTDRGSPVASPKALRRPARCRSGPVPALNPRKSASIGILDTPAGKAAKRYRRISAPAPKKYPDSVDGYKKMGVPPDDDIQLEAAEMDPHLVRLLSSEMAKGPLTERTSSTAADEASGDETDSSPEHDVDAMSTQSAPEQLSETMDSEKTRGVAFDDGRVGPGGGPVQHDHGTPKGWAHRAGRFDGAEHSPAVVLEDLSADCSWYRCGLVEIAKEVTTRQAVAAGQPTREQPRTHAANDGADRSSRNKAEMSLQLDALRKRQEMSLEQMNSKLVALQQKITQVRATDKVELETSRKEIADSAGTIEALKKRNAELQIENDSLKQRLVSPAVAHVSAHVLRDVQPESGAGSSESALRRHMADQHTTADQLKESILAVEALVQEARREMQSKRLRERRAIYEKLFAAVDRSDEDELARLIPEARRVEIEEQDVDKAEAKLLELRSFTTEQRLAKEMAKLKARLKEQAFVLVKRDNVLQLRDLLESADAALRWQEWKDYAGRTLWRCAIELRARAVQEYLAPILGLALPSEARKQGFASTTKPRPEAEEPSLTQHVDSVQPLSEVCQTEPESGVAALGEVPVSTDATPAVNSSAPPAQSSQVGNPPAGLLDEAELKPRAFRAVAQDNVEALETVLRGVSPDVWSFWQNKAGKDLLSLSEERGSGNAYRYLAKENGLLKELAQESYEEGEAVWIFLPGEVQPRRASVMEDTPEDAALILVEFWDDDDPPSHVERCLVRKMAS</sequence>
<feature type="compositionally biased region" description="Basic and acidic residues" evidence="2">
    <location>
        <begin position="173"/>
        <end position="186"/>
    </location>
</feature>
<keyword evidence="1" id="KW-0175">Coiled coil</keyword>